<dbReference type="Proteomes" id="UP000027135">
    <property type="component" value="Unassembled WGS sequence"/>
</dbReference>
<gene>
    <name evidence="9" type="ORF">L798_11029</name>
</gene>
<feature type="transmembrane region" description="Helical" evidence="8">
    <location>
        <begin position="286"/>
        <end position="305"/>
    </location>
</feature>
<evidence type="ECO:0000256" key="8">
    <source>
        <dbReference type="RuleBase" id="RU363108"/>
    </source>
</evidence>
<dbReference type="PANTHER" id="PTHR21143">
    <property type="entry name" value="INVERTEBRATE GUSTATORY RECEPTOR"/>
    <property type="match status" value="1"/>
</dbReference>
<dbReference type="GO" id="GO:0030425">
    <property type="term" value="C:dendrite"/>
    <property type="evidence" value="ECO:0007669"/>
    <property type="project" value="TreeGrafter"/>
</dbReference>
<dbReference type="InterPro" id="IPR013604">
    <property type="entry name" value="7TM_chemorcpt"/>
</dbReference>
<dbReference type="OrthoDB" id="6625921at2759"/>
<reference evidence="9 10" key="1">
    <citation type="journal article" date="2014" name="Nat. Commun.">
        <title>Molecular traces of alternative social organization in a termite genome.</title>
        <authorList>
            <person name="Terrapon N."/>
            <person name="Li C."/>
            <person name="Robertson H.M."/>
            <person name="Ji L."/>
            <person name="Meng X."/>
            <person name="Booth W."/>
            <person name="Chen Z."/>
            <person name="Childers C.P."/>
            <person name="Glastad K.M."/>
            <person name="Gokhale K."/>
            <person name="Gowin J."/>
            <person name="Gronenberg W."/>
            <person name="Hermansen R.A."/>
            <person name="Hu H."/>
            <person name="Hunt B.G."/>
            <person name="Huylmans A.K."/>
            <person name="Khalil S.M."/>
            <person name="Mitchell R.D."/>
            <person name="Munoz-Torres M.C."/>
            <person name="Mustard J.A."/>
            <person name="Pan H."/>
            <person name="Reese J.T."/>
            <person name="Scharf M.E."/>
            <person name="Sun F."/>
            <person name="Vogel H."/>
            <person name="Xiao J."/>
            <person name="Yang W."/>
            <person name="Yang Z."/>
            <person name="Yang Z."/>
            <person name="Zhou J."/>
            <person name="Zhu J."/>
            <person name="Brent C.S."/>
            <person name="Elsik C.G."/>
            <person name="Goodisman M.A."/>
            <person name="Liberles D.A."/>
            <person name="Roe R.M."/>
            <person name="Vargo E.L."/>
            <person name="Vilcinskas A."/>
            <person name="Wang J."/>
            <person name="Bornberg-Bauer E."/>
            <person name="Korb J."/>
            <person name="Zhang G."/>
            <person name="Liebig J."/>
        </authorList>
    </citation>
    <scope>NUCLEOTIDE SEQUENCE [LARGE SCALE GENOMIC DNA]</scope>
    <source>
        <tissue evidence="9">Whole organism</tissue>
    </source>
</reference>
<keyword evidence="10" id="KW-1185">Reference proteome</keyword>
<evidence type="ECO:0000256" key="2">
    <source>
        <dbReference type="ARBA" id="ARBA00022475"/>
    </source>
</evidence>
<evidence type="ECO:0000256" key="3">
    <source>
        <dbReference type="ARBA" id="ARBA00022692"/>
    </source>
</evidence>
<evidence type="ECO:0000256" key="6">
    <source>
        <dbReference type="ARBA" id="ARBA00023170"/>
    </source>
</evidence>
<dbReference type="STRING" id="136037.A0A067RLC7"/>
<dbReference type="eggNOG" id="ENOG502SPS2">
    <property type="taxonomic scope" value="Eukaryota"/>
</dbReference>
<evidence type="ECO:0000256" key="7">
    <source>
        <dbReference type="ARBA" id="ARBA00023224"/>
    </source>
</evidence>
<dbReference type="PANTHER" id="PTHR21143:SF121">
    <property type="entry name" value="GUSTATORY AND ODORANT RECEPTOR 21A"/>
    <property type="match status" value="1"/>
</dbReference>
<dbReference type="GO" id="GO:0050909">
    <property type="term" value="P:sensory perception of taste"/>
    <property type="evidence" value="ECO:0007669"/>
    <property type="project" value="InterPro"/>
</dbReference>
<feature type="transmembrane region" description="Helical" evidence="8">
    <location>
        <begin position="392"/>
        <end position="413"/>
    </location>
</feature>
<feature type="transmembrane region" description="Helical" evidence="8">
    <location>
        <begin position="125"/>
        <end position="145"/>
    </location>
</feature>
<dbReference type="InParanoid" id="A0A067RLC7"/>
<dbReference type="GO" id="GO:0030424">
    <property type="term" value="C:axon"/>
    <property type="evidence" value="ECO:0007669"/>
    <property type="project" value="TreeGrafter"/>
</dbReference>
<evidence type="ECO:0000313" key="9">
    <source>
        <dbReference type="EMBL" id="KDR23838.1"/>
    </source>
</evidence>
<dbReference type="GO" id="GO:0007165">
    <property type="term" value="P:signal transduction"/>
    <property type="evidence" value="ECO:0007669"/>
    <property type="project" value="UniProtKB-KW"/>
</dbReference>
<dbReference type="GO" id="GO:0005886">
    <property type="term" value="C:plasma membrane"/>
    <property type="evidence" value="ECO:0007669"/>
    <property type="project" value="UniProtKB-SubCell"/>
</dbReference>
<evidence type="ECO:0000256" key="5">
    <source>
        <dbReference type="ARBA" id="ARBA00023136"/>
    </source>
</evidence>
<evidence type="ECO:0000256" key="1">
    <source>
        <dbReference type="ARBA" id="ARBA00004651"/>
    </source>
</evidence>
<keyword evidence="7 8" id="KW-0807">Transducer</keyword>
<comment type="function">
    <text evidence="8">Gustatory receptor which mediates acceptance or avoidance behavior, depending on its substrates.</text>
</comment>
<keyword evidence="5 8" id="KW-0472">Membrane</keyword>
<evidence type="ECO:0000256" key="4">
    <source>
        <dbReference type="ARBA" id="ARBA00022989"/>
    </source>
</evidence>
<protein>
    <recommendedName>
        <fullName evidence="8">Gustatory receptor</fullName>
    </recommendedName>
</protein>
<keyword evidence="4 8" id="KW-1133">Transmembrane helix</keyword>
<dbReference type="EMBL" id="KK852442">
    <property type="protein sequence ID" value="KDR23838.1"/>
    <property type="molecule type" value="Genomic_DNA"/>
</dbReference>
<name>A0A067RLC7_ZOONE</name>
<dbReference type="Pfam" id="PF08395">
    <property type="entry name" value="7tm_7"/>
    <property type="match status" value="1"/>
</dbReference>
<comment type="subcellular location">
    <subcellularLocation>
        <location evidence="1 8">Cell membrane</location>
        <topology evidence="1 8">Multi-pass membrane protein</topology>
    </subcellularLocation>
</comment>
<comment type="caution">
    <text evidence="8">Lacks conserved residue(s) required for the propagation of feature annotation.</text>
</comment>
<proteinExistence type="inferred from homology"/>
<organism evidence="9 10">
    <name type="scientific">Zootermopsis nevadensis</name>
    <name type="common">Dampwood termite</name>
    <dbReference type="NCBI Taxonomy" id="136037"/>
    <lineage>
        <taxon>Eukaryota</taxon>
        <taxon>Metazoa</taxon>
        <taxon>Ecdysozoa</taxon>
        <taxon>Arthropoda</taxon>
        <taxon>Hexapoda</taxon>
        <taxon>Insecta</taxon>
        <taxon>Pterygota</taxon>
        <taxon>Neoptera</taxon>
        <taxon>Polyneoptera</taxon>
        <taxon>Dictyoptera</taxon>
        <taxon>Blattodea</taxon>
        <taxon>Blattoidea</taxon>
        <taxon>Termitoidae</taxon>
        <taxon>Termopsidae</taxon>
        <taxon>Zootermopsis</taxon>
    </lineage>
</organism>
<keyword evidence="6 8" id="KW-0675">Receptor</keyword>
<feature type="transmembrane region" description="Helical" evidence="8">
    <location>
        <begin position="181"/>
        <end position="202"/>
    </location>
</feature>
<keyword evidence="3 8" id="KW-0812">Transmembrane</keyword>
<sequence>MSVFPASNTTNGFVREIAPISLFGPRGQFVKTIPSNEIPRSKLTGVKESPNSFNRDLNPIIKVLQLAGIIPITKTARGMWVYSPFSPLMIYSVCLYFTMLVILWFTTGVKLQELMATHRHFNAMFFVFMAVSYFLIILAIPFVNWPEANSIAHYLSNWTRFQEKYCKMTGRPLNLGLRRKVCILMCVLPVLIFSFEVIYQLTNGDEVWVDWWVAVKEWYLDVVRFYVVTFWHLTCGALSSAARNLWRNFRKELAESSRHSLQVIDTHRVLWVELSRLVRQTGFAMTYTYGFYILYMFLSLTFFVYHTMSNLARQLRADQVLMAIECCVMEYTLYLICNAANNASRDVGDEIRDGLLEARWSSNEKSVQKEFDKFLKTLDIFPPTVSLGDFTIINRALFMSLATMMTTYLIVLLQFNMSSSDSQGYNITLQI</sequence>
<accession>A0A067RLC7</accession>
<evidence type="ECO:0000313" key="10">
    <source>
        <dbReference type="Proteomes" id="UP000027135"/>
    </source>
</evidence>
<dbReference type="AlphaFoldDB" id="A0A067RLC7"/>
<feature type="transmembrane region" description="Helical" evidence="8">
    <location>
        <begin position="222"/>
        <end position="242"/>
    </location>
</feature>
<dbReference type="GO" id="GO:0043025">
    <property type="term" value="C:neuronal cell body"/>
    <property type="evidence" value="ECO:0007669"/>
    <property type="project" value="TreeGrafter"/>
</dbReference>
<comment type="similarity">
    <text evidence="8">Belongs to the insect chemoreceptor superfamily. Gustatory receptor (GR) family.</text>
</comment>
<feature type="transmembrane region" description="Helical" evidence="8">
    <location>
        <begin position="88"/>
        <end position="105"/>
    </location>
</feature>
<keyword evidence="2 8" id="KW-1003">Cell membrane</keyword>